<name>A0A926CYL8_9FIRM</name>
<proteinExistence type="predicted"/>
<dbReference type="PANTHER" id="PTHR45569">
    <property type="entry name" value="SENSOR PROTEIN KDPD"/>
    <property type="match status" value="1"/>
</dbReference>
<evidence type="ECO:0000313" key="3">
    <source>
        <dbReference type="Proteomes" id="UP000654279"/>
    </source>
</evidence>
<protein>
    <submittedName>
        <fullName evidence="2">Universal stress protein</fullName>
    </submittedName>
</protein>
<sequence length="129" mass="14212">MSNRVLVCVTKQKTCERLIKTGARLAKEAGDAELLVVHVLHRDDNILGNMMQGDALEFLFQISKQVGADMTVLRSEKVIETLIEYAKKNEVSTIVVGEAPKNAKRDLGIITHLQQELPTATVMVIPSKG</sequence>
<dbReference type="InterPro" id="IPR052023">
    <property type="entry name" value="Histidine_kinase_KdpD"/>
</dbReference>
<dbReference type="Proteomes" id="UP000654279">
    <property type="component" value="Unassembled WGS sequence"/>
</dbReference>
<reference evidence="2" key="1">
    <citation type="submission" date="2020-08" db="EMBL/GenBank/DDBJ databases">
        <title>Genome public.</title>
        <authorList>
            <person name="Liu C."/>
            <person name="Sun Q."/>
        </authorList>
    </citation>
    <scope>NUCLEOTIDE SEQUENCE</scope>
    <source>
        <strain evidence="2">NSJ-44</strain>
    </source>
</reference>
<dbReference type="Pfam" id="PF00582">
    <property type="entry name" value="Usp"/>
    <property type="match status" value="1"/>
</dbReference>
<dbReference type="InterPro" id="IPR014729">
    <property type="entry name" value="Rossmann-like_a/b/a_fold"/>
</dbReference>
<feature type="domain" description="UspA" evidence="1">
    <location>
        <begin position="1"/>
        <end position="102"/>
    </location>
</feature>
<accession>A0A926CYL8</accession>
<organism evidence="2 3">
    <name type="scientific">Luoshenia tenuis</name>
    <dbReference type="NCBI Taxonomy" id="2763654"/>
    <lineage>
        <taxon>Bacteria</taxon>
        <taxon>Bacillati</taxon>
        <taxon>Bacillota</taxon>
        <taxon>Clostridia</taxon>
        <taxon>Christensenellales</taxon>
        <taxon>Christensenellaceae</taxon>
        <taxon>Luoshenia</taxon>
    </lineage>
</organism>
<dbReference type="Gene3D" id="3.40.50.620">
    <property type="entry name" value="HUPs"/>
    <property type="match status" value="1"/>
</dbReference>
<evidence type="ECO:0000313" key="2">
    <source>
        <dbReference type="EMBL" id="MBC8528367.1"/>
    </source>
</evidence>
<dbReference type="AlphaFoldDB" id="A0A926CYL8"/>
<dbReference type="EMBL" id="JACRSO010000001">
    <property type="protein sequence ID" value="MBC8528367.1"/>
    <property type="molecule type" value="Genomic_DNA"/>
</dbReference>
<comment type="caution">
    <text evidence="2">The sequence shown here is derived from an EMBL/GenBank/DDBJ whole genome shotgun (WGS) entry which is preliminary data.</text>
</comment>
<dbReference type="RefSeq" id="WP_249284388.1">
    <property type="nucleotide sequence ID" value="NZ_JACRSO010000001.1"/>
</dbReference>
<dbReference type="GO" id="GO:0000155">
    <property type="term" value="F:phosphorelay sensor kinase activity"/>
    <property type="evidence" value="ECO:0007669"/>
    <property type="project" value="TreeGrafter"/>
</dbReference>
<gene>
    <name evidence="2" type="ORF">H8699_02800</name>
</gene>
<dbReference type="GO" id="GO:0005886">
    <property type="term" value="C:plasma membrane"/>
    <property type="evidence" value="ECO:0007669"/>
    <property type="project" value="TreeGrafter"/>
</dbReference>
<dbReference type="SUPFAM" id="SSF52402">
    <property type="entry name" value="Adenine nucleotide alpha hydrolases-like"/>
    <property type="match status" value="1"/>
</dbReference>
<dbReference type="PANTHER" id="PTHR45569:SF1">
    <property type="entry name" value="SENSOR PROTEIN KDPD"/>
    <property type="match status" value="1"/>
</dbReference>
<keyword evidence="3" id="KW-1185">Reference proteome</keyword>
<dbReference type="InterPro" id="IPR006016">
    <property type="entry name" value="UspA"/>
</dbReference>
<evidence type="ECO:0000259" key="1">
    <source>
        <dbReference type="Pfam" id="PF00582"/>
    </source>
</evidence>